<feature type="chain" id="PRO_5003280071" evidence="12">
    <location>
        <begin position="29"/>
        <end position="697"/>
    </location>
</feature>
<evidence type="ECO:0000256" key="10">
    <source>
        <dbReference type="PROSITE-ProRule" id="PRU01360"/>
    </source>
</evidence>
<evidence type="ECO:0000259" key="13">
    <source>
        <dbReference type="Pfam" id="PF00593"/>
    </source>
</evidence>
<dbReference type="AlphaFoldDB" id="F2IZW5"/>
<comment type="similarity">
    <text evidence="2 10 11">Belongs to the TonB-dependent receptor family.</text>
</comment>
<gene>
    <name evidence="15" type="ordered locus">SL003B_2266</name>
</gene>
<dbReference type="Gene3D" id="2.40.170.20">
    <property type="entry name" value="TonB-dependent receptor, beta-barrel domain"/>
    <property type="match status" value="1"/>
</dbReference>
<dbReference type="GO" id="GO:0015232">
    <property type="term" value="F:heme transmembrane transporter activity"/>
    <property type="evidence" value="ECO:0007669"/>
    <property type="project" value="InterPro"/>
</dbReference>
<dbReference type="Proteomes" id="UP000008130">
    <property type="component" value="Chromosome"/>
</dbReference>
<keyword evidence="9 10" id="KW-0998">Cell outer membrane</keyword>
<evidence type="ECO:0000256" key="12">
    <source>
        <dbReference type="SAM" id="SignalP"/>
    </source>
</evidence>
<dbReference type="GO" id="GO:0015344">
    <property type="term" value="F:siderophore uptake transmembrane transporter activity"/>
    <property type="evidence" value="ECO:0007669"/>
    <property type="project" value="TreeGrafter"/>
</dbReference>
<dbReference type="PANTHER" id="PTHR30069">
    <property type="entry name" value="TONB-DEPENDENT OUTER MEMBRANE RECEPTOR"/>
    <property type="match status" value="1"/>
</dbReference>
<dbReference type="InterPro" id="IPR012910">
    <property type="entry name" value="Plug_dom"/>
</dbReference>
<evidence type="ECO:0000256" key="6">
    <source>
        <dbReference type="ARBA" id="ARBA00022729"/>
    </source>
</evidence>
<evidence type="ECO:0000256" key="1">
    <source>
        <dbReference type="ARBA" id="ARBA00004571"/>
    </source>
</evidence>
<dbReference type="HOGENOM" id="CLU_008287_19_3_5"/>
<dbReference type="PROSITE" id="PS52016">
    <property type="entry name" value="TONB_DEPENDENT_REC_3"/>
    <property type="match status" value="1"/>
</dbReference>
<evidence type="ECO:0000313" key="15">
    <source>
        <dbReference type="EMBL" id="ADZ70691.1"/>
    </source>
</evidence>
<evidence type="ECO:0000256" key="8">
    <source>
        <dbReference type="ARBA" id="ARBA00023136"/>
    </source>
</evidence>
<protein>
    <submittedName>
        <fullName evidence="15">TonB-dependent heme/hemoglobin receptor family protein</fullName>
    </submittedName>
</protein>
<keyword evidence="7 11" id="KW-0798">TonB box</keyword>
<dbReference type="KEGG" id="pgv:SL003B_2266"/>
<proteinExistence type="inferred from homology"/>
<feature type="domain" description="TonB-dependent receptor-like beta-barrel" evidence="13">
    <location>
        <begin position="254"/>
        <end position="668"/>
    </location>
</feature>
<keyword evidence="16" id="KW-1185">Reference proteome</keyword>
<dbReference type="PANTHER" id="PTHR30069:SF56">
    <property type="entry name" value="TONB-DEPENDENT HEME RECEPTOR A"/>
    <property type="match status" value="1"/>
</dbReference>
<evidence type="ECO:0000256" key="5">
    <source>
        <dbReference type="ARBA" id="ARBA00022692"/>
    </source>
</evidence>
<evidence type="ECO:0000256" key="11">
    <source>
        <dbReference type="RuleBase" id="RU003357"/>
    </source>
</evidence>
<evidence type="ECO:0000256" key="7">
    <source>
        <dbReference type="ARBA" id="ARBA00023077"/>
    </source>
</evidence>
<dbReference type="Pfam" id="PF00593">
    <property type="entry name" value="TonB_dep_Rec_b-barrel"/>
    <property type="match status" value="1"/>
</dbReference>
<sequence>MGLAHRNAAALMSGVALGILALSQAARAEDEETSATRVATTALQRIVVGAGVEKVAIDTPQAVTVIDQEEIDSAQATTIADIFRQTPGVTMVGSDRVGGQSFNIRGIGELGAPDESKIIVSVDGAVKFFEQYRMGSFFSDPELYKQVEVLRGPASSTLYGAGALGGVINFTTKDASDFLDEGETVAVRLKSMYDSNKDGVLASGIVAVRLSPQTEALLSGNFRRADDYKTGNGTVIAGSAFEALSGLAKVTHRFGEDNEQTVRLSYERWQSDADDTEYSQTGTFAFGTIDREITDQTVVFAYENPASGNPLLDFKLNLSFSDTSVHQDNASMRRFSTSPLFLDSDYAYRTWQAKAQNTFEMSSDTFQNYLTVGSQVSHQQRIGSTTAGYVDFHPEGTDTKVGFFVQDEFIWNERLTIIPGARVDFVSLAPDASVPGANSSNDIAFSPKIAAMYKFTDSFSVFGSIAHTERLPTLDEMFSASAATATYPGGRTFNPNLKKEKSNNFEAGFAISHNDVLQDADSIQLKTTAFYNDLTDLIASGQNQGQARPVPYFVNVHRAHIYGVEVEAAYESRYVFANLAYTSVRGENETTGQDLTSIPSDKVAVTLGGRLPDYGVDFGWRALFASSIDTGATTGPFAGYAVHDAFVNWKLDEGQFKGLELRASVENIFDKRYRDNLAGDDGKGRTFKLSLAKKFGW</sequence>
<dbReference type="InterPro" id="IPR011276">
    <property type="entry name" value="TonB_haem/Hb_rcpt"/>
</dbReference>
<dbReference type="NCBIfam" id="TIGR01786">
    <property type="entry name" value="TonB-hemlactrns"/>
    <property type="match status" value="1"/>
</dbReference>
<feature type="domain" description="TonB-dependent receptor plug" evidence="14">
    <location>
        <begin position="57"/>
        <end position="167"/>
    </location>
</feature>
<dbReference type="PATRIC" id="fig|991905.3.peg.2321"/>
<keyword evidence="3 10" id="KW-0813">Transport</keyword>
<dbReference type="EMBL" id="CP002568">
    <property type="protein sequence ID" value="ADZ70691.1"/>
    <property type="molecule type" value="Genomic_DNA"/>
</dbReference>
<dbReference type="SUPFAM" id="SSF56935">
    <property type="entry name" value="Porins"/>
    <property type="match status" value="1"/>
</dbReference>
<dbReference type="Pfam" id="PF07715">
    <property type="entry name" value="Plug"/>
    <property type="match status" value="1"/>
</dbReference>
<dbReference type="InterPro" id="IPR036942">
    <property type="entry name" value="Beta-barrel_TonB_sf"/>
</dbReference>
<dbReference type="CDD" id="cd01347">
    <property type="entry name" value="ligand_gated_channel"/>
    <property type="match status" value="1"/>
</dbReference>
<keyword evidence="5 10" id="KW-0812">Transmembrane</keyword>
<name>F2IZW5_POLGS</name>
<dbReference type="InterPro" id="IPR039426">
    <property type="entry name" value="TonB-dep_rcpt-like"/>
</dbReference>
<keyword evidence="15" id="KW-0675">Receptor</keyword>
<evidence type="ECO:0000256" key="2">
    <source>
        <dbReference type="ARBA" id="ARBA00009810"/>
    </source>
</evidence>
<dbReference type="InterPro" id="IPR037066">
    <property type="entry name" value="Plug_dom_sf"/>
</dbReference>
<dbReference type="GO" id="GO:0009279">
    <property type="term" value="C:cell outer membrane"/>
    <property type="evidence" value="ECO:0007669"/>
    <property type="project" value="UniProtKB-SubCell"/>
</dbReference>
<dbReference type="NCBIfam" id="TIGR01785">
    <property type="entry name" value="TonB-hemin"/>
    <property type="match status" value="1"/>
</dbReference>
<dbReference type="STRING" id="991905.SL003B_2266"/>
<keyword evidence="6 12" id="KW-0732">Signal</keyword>
<keyword evidence="4 10" id="KW-1134">Transmembrane beta strand</keyword>
<dbReference type="InterPro" id="IPR010949">
    <property type="entry name" value="TonB_Hb/transfer/lactofer_rcpt"/>
</dbReference>
<evidence type="ECO:0000256" key="3">
    <source>
        <dbReference type="ARBA" id="ARBA00022448"/>
    </source>
</evidence>
<dbReference type="GO" id="GO:0044718">
    <property type="term" value="P:siderophore transmembrane transport"/>
    <property type="evidence" value="ECO:0007669"/>
    <property type="project" value="TreeGrafter"/>
</dbReference>
<accession>F2IZW5</accession>
<evidence type="ECO:0000256" key="4">
    <source>
        <dbReference type="ARBA" id="ARBA00022452"/>
    </source>
</evidence>
<evidence type="ECO:0000259" key="14">
    <source>
        <dbReference type="Pfam" id="PF07715"/>
    </source>
</evidence>
<dbReference type="RefSeq" id="WP_013653009.1">
    <property type="nucleotide sequence ID" value="NC_015259.1"/>
</dbReference>
<feature type="signal peptide" evidence="12">
    <location>
        <begin position="1"/>
        <end position="28"/>
    </location>
</feature>
<dbReference type="InterPro" id="IPR000531">
    <property type="entry name" value="Beta-barrel_TonB"/>
</dbReference>
<comment type="subcellular location">
    <subcellularLocation>
        <location evidence="1 10">Cell outer membrane</location>
        <topology evidence="1 10">Multi-pass membrane protein</topology>
    </subcellularLocation>
</comment>
<reference evidence="15 16" key="1">
    <citation type="journal article" date="2011" name="J. Bacteriol.">
        <title>Complete genome sequence of Polymorphum gilvum SL003B-26A1T, a crude oil-degrading bacterium from oil-polluted saline soil.</title>
        <authorList>
            <person name="Li S.G."/>
            <person name="Tang Y.Q."/>
            <person name="Nie Y."/>
            <person name="Cai M."/>
            <person name="Wu X.L."/>
        </authorList>
    </citation>
    <scope>NUCLEOTIDE SEQUENCE [LARGE SCALE GENOMIC DNA]</scope>
    <source>
        <strain evidence="16">LMG 25793 / CGMCC 1.9160 / SL003B-26A1</strain>
    </source>
</reference>
<evidence type="ECO:0000256" key="9">
    <source>
        <dbReference type="ARBA" id="ARBA00023237"/>
    </source>
</evidence>
<dbReference type="Gene3D" id="2.170.130.10">
    <property type="entry name" value="TonB-dependent receptor, plug domain"/>
    <property type="match status" value="1"/>
</dbReference>
<dbReference type="eggNOG" id="COG4771">
    <property type="taxonomic scope" value="Bacteria"/>
</dbReference>
<keyword evidence="8 10" id="KW-0472">Membrane</keyword>
<evidence type="ECO:0000313" key="16">
    <source>
        <dbReference type="Proteomes" id="UP000008130"/>
    </source>
</evidence>
<organism evidence="15 16">
    <name type="scientific">Polymorphum gilvum (strain LMG 25793 / CGMCC 1.9160 / SL003B-26A1)</name>
    <dbReference type="NCBI Taxonomy" id="991905"/>
    <lineage>
        <taxon>Bacteria</taxon>
        <taxon>Pseudomonadati</taxon>
        <taxon>Pseudomonadota</taxon>
        <taxon>Alphaproteobacteria</taxon>
        <taxon>Rhodobacterales</taxon>
        <taxon>Paracoccaceae</taxon>
        <taxon>Polymorphum</taxon>
    </lineage>
</organism>